<evidence type="ECO:0000256" key="5">
    <source>
        <dbReference type="PROSITE-ProRule" id="PRU00169"/>
    </source>
</evidence>
<dbReference type="CDD" id="cd00383">
    <property type="entry name" value="trans_reg_C"/>
    <property type="match status" value="1"/>
</dbReference>
<protein>
    <submittedName>
        <fullName evidence="9">Response regulator transcription factor</fullName>
    </submittedName>
</protein>
<dbReference type="PANTHER" id="PTHR48111">
    <property type="entry name" value="REGULATOR OF RPOS"/>
    <property type="match status" value="1"/>
</dbReference>
<feature type="domain" description="OmpR/PhoB-type" evidence="8">
    <location>
        <begin position="125"/>
        <end position="224"/>
    </location>
</feature>
<dbReference type="RefSeq" id="WP_260195761.1">
    <property type="nucleotide sequence ID" value="NZ_JAFFZE010000029.1"/>
</dbReference>
<keyword evidence="2" id="KW-0805">Transcription regulation</keyword>
<keyword evidence="4" id="KW-0804">Transcription</keyword>
<accession>A0ABT2JIY6</accession>
<evidence type="ECO:0000256" key="3">
    <source>
        <dbReference type="ARBA" id="ARBA00023125"/>
    </source>
</evidence>
<dbReference type="PANTHER" id="PTHR48111:SF4">
    <property type="entry name" value="DNA-BINDING DUAL TRANSCRIPTIONAL REGULATOR OMPR"/>
    <property type="match status" value="1"/>
</dbReference>
<dbReference type="SMART" id="SM00448">
    <property type="entry name" value="REC"/>
    <property type="match status" value="1"/>
</dbReference>
<dbReference type="InterPro" id="IPR039420">
    <property type="entry name" value="WalR-like"/>
</dbReference>
<dbReference type="PROSITE" id="PS50110">
    <property type="entry name" value="RESPONSE_REGULATORY"/>
    <property type="match status" value="1"/>
</dbReference>
<evidence type="ECO:0000313" key="10">
    <source>
        <dbReference type="Proteomes" id="UP001156441"/>
    </source>
</evidence>
<evidence type="ECO:0000256" key="6">
    <source>
        <dbReference type="PROSITE-ProRule" id="PRU01091"/>
    </source>
</evidence>
<evidence type="ECO:0000256" key="2">
    <source>
        <dbReference type="ARBA" id="ARBA00023015"/>
    </source>
</evidence>
<dbReference type="Gene3D" id="6.10.250.690">
    <property type="match status" value="1"/>
</dbReference>
<dbReference type="Pfam" id="PF00072">
    <property type="entry name" value="Response_reg"/>
    <property type="match status" value="1"/>
</dbReference>
<evidence type="ECO:0000259" key="7">
    <source>
        <dbReference type="PROSITE" id="PS50110"/>
    </source>
</evidence>
<dbReference type="Gene3D" id="1.10.10.10">
    <property type="entry name" value="Winged helix-like DNA-binding domain superfamily/Winged helix DNA-binding domain"/>
    <property type="match status" value="1"/>
</dbReference>
<feature type="DNA-binding region" description="OmpR/PhoB-type" evidence="6">
    <location>
        <begin position="125"/>
        <end position="224"/>
    </location>
</feature>
<keyword evidence="10" id="KW-1185">Reference proteome</keyword>
<proteinExistence type="predicted"/>
<feature type="modified residue" description="4-aspartylphosphate" evidence="5">
    <location>
        <position position="53"/>
    </location>
</feature>
<feature type="domain" description="Response regulatory" evidence="7">
    <location>
        <begin position="4"/>
        <end position="117"/>
    </location>
</feature>
<name>A0ABT2JIY6_9PSEU</name>
<dbReference type="CDD" id="cd17574">
    <property type="entry name" value="REC_OmpR"/>
    <property type="match status" value="1"/>
</dbReference>
<comment type="caution">
    <text evidence="9">The sequence shown here is derived from an EMBL/GenBank/DDBJ whole genome shotgun (WGS) entry which is preliminary data.</text>
</comment>
<dbReference type="Gene3D" id="3.40.50.2300">
    <property type="match status" value="1"/>
</dbReference>
<evidence type="ECO:0000313" key="9">
    <source>
        <dbReference type="EMBL" id="MCT2587850.1"/>
    </source>
</evidence>
<evidence type="ECO:0000256" key="1">
    <source>
        <dbReference type="ARBA" id="ARBA00022553"/>
    </source>
</evidence>
<evidence type="ECO:0000259" key="8">
    <source>
        <dbReference type="PROSITE" id="PS51755"/>
    </source>
</evidence>
<keyword evidence="1 5" id="KW-0597">Phosphoprotein</keyword>
<dbReference type="EMBL" id="JAFFZE010000029">
    <property type="protein sequence ID" value="MCT2587850.1"/>
    <property type="molecule type" value="Genomic_DNA"/>
</dbReference>
<dbReference type="InterPro" id="IPR011006">
    <property type="entry name" value="CheY-like_superfamily"/>
</dbReference>
<keyword evidence="3 6" id="KW-0238">DNA-binding</keyword>
<dbReference type="SUPFAM" id="SSF52172">
    <property type="entry name" value="CheY-like"/>
    <property type="match status" value="1"/>
</dbReference>
<dbReference type="PROSITE" id="PS51755">
    <property type="entry name" value="OMPR_PHOB"/>
    <property type="match status" value="1"/>
</dbReference>
<dbReference type="InterPro" id="IPR001867">
    <property type="entry name" value="OmpR/PhoB-type_DNA-bd"/>
</dbReference>
<dbReference type="InterPro" id="IPR036388">
    <property type="entry name" value="WH-like_DNA-bd_sf"/>
</dbReference>
<dbReference type="Proteomes" id="UP001156441">
    <property type="component" value="Unassembled WGS sequence"/>
</dbReference>
<dbReference type="InterPro" id="IPR001789">
    <property type="entry name" value="Sig_transdc_resp-reg_receiver"/>
</dbReference>
<evidence type="ECO:0000256" key="4">
    <source>
        <dbReference type="ARBA" id="ARBA00023163"/>
    </source>
</evidence>
<organism evidence="9 10">
    <name type="scientific">Actinophytocola gossypii</name>
    <dbReference type="NCBI Taxonomy" id="2812003"/>
    <lineage>
        <taxon>Bacteria</taxon>
        <taxon>Bacillati</taxon>
        <taxon>Actinomycetota</taxon>
        <taxon>Actinomycetes</taxon>
        <taxon>Pseudonocardiales</taxon>
        <taxon>Pseudonocardiaceae</taxon>
    </lineage>
</organism>
<dbReference type="Pfam" id="PF00486">
    <property type="entry name" value="Trans_reg_C"/>
    <property type="match status" value="1"/>
</dbReference>
<gene>
    <name evidence="9" type="ORF">JT362_32520</name>
</gene>
<reference evidence="9 10" key="1">
    <citation type="submission" date="2021-02" db="EMBL/GenBank/DDBJ databases">
        <title>Actinophytocola xerophila sp. nov., isolated from soil of cotton cropping field.</title>
        <authorList>
            <person name="Huang R."/>
            <person name="Chen X."/>
            <person name="Ge X."/>
            <person name="Liu W."/>
        </authorList>
    </citation>
    <scope>NUCLEOTIDE SEQUENCE [LARGE SCALE GENOMIC DNA]</scope>
    <source>
        <strain evidence="9 10">S1-96</strain>
    </source>
</reference>
<sequence>MPARILVAEDDRKQADLIRRYLERDGHLATVVHDGRAAIEHARRCAPDLLVLDLTLPAVNGLDVCRTLRSERDLPIVVLTARAGEDDLVLGLTTGADDYVTKPYRPRELLARVQAVLRRSGRVGPERYRIGGLLVDTARHEVEVSGEPVRTTPAEFALLACLAAAPGRVFTRQLLLERLGGFDREVTRRTIDTHVLNLRRKIEPVPARPRYVLTVYGVGYKLGDGVSGAS</sequence>
<dbReference type="SMART" id="SM00862">
    <property type="entry name" value="Trans_reg_C"/>
    <property type="match status" value="1"/>
</dbReference>